<evidence type="ECO:0000256" key="1">
    <source>
        <dbReference type="SAM" id="MobiDB-lite"/>
    </source>
</evidence>
<dbReference type="EMBL" id="BSBI01000001">
    <property type="protein sequence ID" value="GLF92773.1"/>
    <property type="molecule type" value="Genomic_DNA"/>
</dbReference>
<keyword evidence="4" id="KW-1185">Reference proteome</keyword>
<feature type="domain" description="DUF6777" evidence="2">
    <location>
        <begin position="143"/>
        <end position="305"/>
    </location>
</feature>
<organism evidence="3 4">
    <name type="scientific">Streptomyces yaizuensis</name>
    <dbReference type="NCBI Taxonomy" id="2989713"/>
    <lineage>
        <taxon>Bacteria</taxon>
        <taxon>Bacillati</taxon>
        <taxon>Actinomycetota</taxon>
        <taxon>Actinomycetes</taxon>
        <taxon>Kitasatosporales</taxon>
        <taxon>Streptomycetaceae</taxon>
        <taxon>Streptomyces</taxon>
    </lineage>
</organism>
<dbReference type="Pfam" id="PF20568">
    <property type="entry name" value="DUF6777"/>
    <property type="match status" value="1"/>
</dbReference>
<feature type="region of interest" description="Disordered" evidence="1">
    <location>
        <begin position="1"/>
        <end position="62"/>
    </location>
</feature>
<name>A0ABQ5NQW6_9ACTN</name>
<evidence type="ECO:0000313" key="3">
    <source>
        <dbReference type="EMBL" id="GLF92773.1"/>
    </source>
</evidence>
<feature type="compositionally biased region" description="Low complexity" evidence="1">
    <location>
        <begin position="334"/>
        <end position="346"/>
    </location>
</feature>
<feature type="region of interest" description="Disordered" evidence="1">
    <location>
        <begin position="305"/>
        <end position="429"/>
    </location>
</feature>
<evidence type="ECO:0000259" key="2">
    <source>
        <dbReference type="Pfam" id="PF20568"/>
    </source>
</evidence>
<protein>
    <recommendedName>
        <fullName evidence="2">DUF6777 domain-containing protein</fullName>
    </recommendedName>
</protein>
<dbReference type="Proteomes" id="UP001291653">
    <property type="component" value="Unassembled WGS sequence"/>
</dbReference>
<dbReference type="InterPro" id="IPR046704">
    <property type="entry name" value="DUF6777"/>
</dbReference>
<reference evidence="3 4" key="1">
    <citation type="submission" date="2022-10" db="EMBL/GenBank/DDBJ databases">
        <title>Draft genome sequence of Streptomyces sp. YSPA8.</title>
        <authorList>
            <person name="Moriuchi R."/>
            <person name="Dohra H."/>
            <person name="Yamamura H."/>
            <person name="Kodani S."/>
        </authorList>
    </citation>
    <scope>NUCLEOTIDE SEQUENCE [LARGE SCALE GENOMIC DNA]</scope>
    <source>
        <strain evidence="3 4">YSPA8</strain>
    </source>
</reference>
<comment type="caution">
    <text evidence="3">The sequence shown here is derived from an EMBL/GenBank/DDBJ whole genome shotgun (WGS) entry which is preliminary data.</text>
</comment>
<gene>
    <name evidence="3" type="ORF">SYYSPA8_00770</name>
</gene>
<sequence>MGPKRQGWSSSGRRRPGPPGAAPGREGREGREGRTAGTRTRRPGTRTRRPATRPPAPEPRPSLRGVWVAAALATGLCLAPLLAGCGADQAPEATTEVLLQPADTPGPGPYTPSTARVLAVPEPRAVAAGAPAHGAPLRGQTLRTVSGGTPGLYGGVEAVGSCDTGRLLDLLRAQPVAARAFARGAGVAEARLPGLLDGLTPVVLRADTRVGAHHYRDGADVTRQAVLQAGTPVLVDAHGMPRVRCAGGNPLSPPVAARGPVVHRGAPWAGHRPERALVVRPADRALDRLVLLDVVDGSWIERRVGTDGERDSRPDPLPPVTEDDLYSYPPAGPAAPEEPAAAEPAPAGGGDTVPGTVPAPTAGSEQAAPAVPAPPDPATAADGDAADPATEPLLDGGAGAAETELLLPVGEEEPDGTVGEEAAESAPRP</sequence>
<accession>A0ABQ5NQW6</accession>
<dbReference type="RefSeq" id="WP_323444896.1">
    <property type="nucleotide sequence ID" value="NZ_BSBI01000001.1"/>
</dbReference>
<proteinExistence type="predicted"/>
<evidence type="ECO:0000313" key="4">
    <source>
        <dbReference type="Proteomes" id="UP001291653"/>
    </source>
</evidence>
<feature type="compositionally biased region" description="Basic residues" evidence="1">
    <location>
        <begin position="39"/>
        <end position="51"/>
    </location>
</feature>
<feature type="compositionally biased region" description="Low complexity" evidence="1">
    <location>
        <begin position="378"/>
        <end position="389"/>
    </location>
</feature>
<feature type="compositionally biased region" description="Basic and acidic residues" evidence="1">
    <location>
        <begin position="305"/>
        <end position="314"/>
    </location>
</feature>
<feature type="compositionally biased region" description="Basic and acidic residues" evidence="1">
    <location>
        <begin position="25"/>
        <end position="34"/>
    </location>
</feature>